<proteinExistence type="predicted"/>
<reference evidence="1 2" key="1">
    <citation type="submission" date="2012-10" db="EMBL/GenBank/DDBJ databases">
        <title>Genome sequencing and analysis of entomopathogenic fungi Beauveria bassiana D1-5.</title>
        <authorList>
            <person name="Li Q."/>
            <person name="Wang L."/>
            <person name="Zhang Z."/>
            <person name="Wang Q."/>
            <person name="Ren J."/>
            <person name="Wang M."/>
            <person name="Xu W."/>
            <person name="Wang J."/>
            <person name="Lu Y."/>
            <person name="Du Q."/>
            <person name="Sun Z."/>
        </authorList>
    </citation>
    <scope>NUCLEOTIDE SEQUENCE [LARGE SCALE GENOMIC DNA]</scope>
    <source>
        <strain evidence="1 2">D1-5</strain>
    </source>
</reference>
<dbReference type="EMBL" id="ANFO01000103">
    <property type="protein sequence ID" value="KGQ12589.1"/>
    <property type="molecule type" value="Genomic_DNA"/>
</dbReference>
<dbReference type="AlphaFoldDB" id="A0A0A2WHG0"/>
<name>A0A0A2WHG0_BEABA</name>
<sequence length="144" mass="15760">MHFIYPSNPPTLQSPSWTPWTWLEPGLQRDLKLSSATTRLGTGMSTRDCIRPVSNLPATCAALPFGNNPSLYLAEAEGSGLRQRELISGFLFARPELCPKLSKQRGSLPDAAFDELLKGRLVRDTWADPLPNEHTTAGQVSASP</sequence>
<dbReference type="Proteomes" id="UP000030106">
    <property type="component" value="Unassembled WGS sequence"/>
</dbReference>
<organism evidence="1 2">
    <name type="scientific">Beauveria bassiana D1-5</name>
    <dbReference type="NCBI Taxonomy" id="1245745"/>
    <lineage>
        <taxon>Eukaryota</taxon>
        <taxon>Fungi</taxon>
        <taxon>Dikarya</taxon>
        <taxon>Ascomycota</taxon>
        <taxon>Pezizomycotina</taxon>
        <taxon>Sordariomycetes</taxon>
        <taxon>Hypocreomycetidae</taxon>
        <taxon>Hypocreales</taxon>
        <taxon>Cordycipitaceae</taxon>
        <taxon>Beauveria</taxon>
    </lineage>
</organism>
<evidence type="ECO:0000313" key="1">
    <source>
        <dbReference type="EMBL" id="KGQ12589.1"/>
    </source>
</evidence>
<gene>
    <name evidence="1" type="ORF">BBAD15_g1668</name>
</gene>
<comment type="caution">
    <text evidence="1">The sequence shown here is derived from an EMBL/GenBank/DDBJ whole genome shotgun (WGS) entry which is preliminary data.</text>
</comment>
<evidence type="ECO:0000313" key="2">
    <source>
        <dbReference type="Proteomes" id="UP000030106"/>
    </source>
</evidence>
<accession>A0A0A2WHG0</accession>
<protein>
    <submittedName>
        <fullName evidence="1">Uncharacterized protein</fullName>
    </submittedName>
</protein>
<dbReference type="HOGENOM" id="CLU_1796111_0_0_1"/>